<dbReference type="AlphaFoldDB" id="A0A9X3ETW2"/>
<organism evidence="2 3">
    <name type="scientific">Nannocystis pusilla</name>
    <dbReference type="NCBI Taxonomy" id="889268"/>
    <lineage>
        <taxon>Bacteria</taxon>
        <taxon>Pseudomonadati</taxon>
        <taxon>Myxococcota</taxon>
        <taxon>Polyangia</taxon>
        <taxon>Nannocystales</taxon>
        <taxon>Nannocystaceae</taxon>
        <taxon>Nannocystis</taxon>
    </lineage>
</organism>
<sequence length="361" mass="37376">MMAAVVFGAAGCTAQPATSATNTEASTGSDVTSSGGSTDAGTTSAATSAATTDEPTSGTSSGPGTSSTEPATAGTTAEPTGTAPSSTTDPGTSTGEPKLGPCPPGKYLLCESFDDTEVGAIPPGWVRHGDPIGVADDAAVSGAHSLKMGPIPVWERRIYHDAAALGSGHWGRIRYKVALPVPDAFVHSTLVALYGKGPTTGDQEVRVVDTVKEDVDGWNDDGNGNHFQYLYNVQPNGPEFGKGSDYDWKFDDEWHCAEWHIDGPTQSYDFYIDGAIVEQISIANGPGNTRARRSPTPSARSASAGSTTRSRRRGSPRGSTTSRSTTSGSAARTEPGAGRRQARAISTRTSSSRSGWEKNGE</sequence>
<evidence type="ECO:0000313" key="2">
    <source>
        <dbReference type="EMBL" id="MCY1009369.1"/>
    </source>
</evidence>
<name>A0A9X3ETW2_9BACT</name>
<dbReference type="EMBL" id="JAPNKE010000002">
    <property type="protein sequence ID" value="MCY1009369.1"/>
    <property type="molecule type" value="Genomic_DNA"/>
</dbReference>
<dbReference type="Gene3D" id="2.60.120.200">
    <property type="match status" value="1"/>
</dbReference>
<dbReference type="Proteomes" id="UP001150924">
    <property type="component" value="Unassembled WGS sequence"/>
</dbReference>
<dbReference type="RefSeq" id="WP_267772033.1">
    <property type="nucleotide sequence ID" value="NZ_JAPNKE010000002.1"/>
</dbReference>
<feature type="compositionally biased region" description="Low complexity" evidence="1">
    <location>
        <begin position="294"/>
        <end position="308"/>
    </location>
</feature>
<evidence type="ECO:0000313" key="3">
    <source>
        <dbReference type="Proteomes" id="UP001150924"/>
    </source>
</evidence>
<reference evidence="2" key="1">
    <citation type="submission" date="2022-11" db="EMBL/GenBank/DDBJ databases">
        <title>Minimal conservation of predation-associated metabolite biosynthetic gene clusters underscores biosynthetic potential of Myxococcota including descriptions for ten novel species: Archangium lansinium sp. nov., Myxococcus landrumus sp. nov., Nannocystis bai.</title>
        <authorList>
            <person name="Ahearne A."/>
            <person name="Stevens C."/>
            <person name="Phillips K."/>
        </authorList>
    </citation>
    <scope>NUCLEOTIDE SEQUENCE</scope>
    <source>
        <strain evidence="2">Na p29</strain>
    </source>
</reference>
<feature type="compositionally biased region" description="Low complexity" evidence="1">
    <location>
        <begin position="343"/>
        <end position="354"/>
    </location>
</feature>
<feature type="compositionally biased region" description="Low complexity" evidence="1">
    <location>
        <begin position="316"/>
        <end position="333"/>
    </location>
</feature>
<gene>
    <name evidence="2" type="ORF">OV079_28150</name>
</gene>
<proteinExistence type="predicted"/>
<comment type="caution">
    <text evidence="2">The sequence shown here is derived from an EMBL/GenBank/DDBJ whole genome shotgun (WGS) entry which is preliminary data.</text>
</comment>
<keyword evidence="3" id="KW-1185">Reference proteome</keyword>
<feature type="region of interest" description="Disordered" evidence="1">
    <location>
        <begin position="283"/>
        <end position="361"/>
    </location>
</feature>
<feature type="compositionally biased region" description="Polar residues" evidence="1">
    <location>
        <begin position="15"/>
        <end position="24"/>
    </location>
</feature>
<evidence type="ECO:0000256" key="1">
    <source>
        <dbReference type="SAM" id="MobiDB-lite"/>
    </source>
</evidence>
<protein>
    <submittedName>
        <fullName evidence="2">Uncharacterized protein</fullName>
    </submittedName>
</protein>
<feature type="region of interest" description="Disordered" evidence="1">
    <location>
        <begin position="10"/>
        <end position="100"/>
    </location>
</feature>
<accession>A0A9X3ETW2</accession>
<feature type="compositionally biased region" description="Low complexity" evidence="1">
    <location>
        <begin position="25"/>
        <end position="95"/>
    </location>
</feature>